<feature type="transmembrane region" description="Helical" evidence="2">
    <location>
        <begin position="21"/>
        <end position="40"/>
    </location>
</feature>
<keyword evidence="2" id="KW-0812">Transmembrane</keyword>
<proteinExistence type="inferred from homology"/>
<evidence type="ECO:0000256" key="1">
    <source>
        <dbReference type="ARBA" id="ARBA00009447"/>
    </source>
</evidence>
<evidence type="ECO:0000313" key="4">
    <source>
        <dbReference type="Proteomes" id="UP001369086"/>
    </source>
</evidence>
<protein>
    <submittedName>
        <fullName evidence="3">Exocyst complex component 3-like</fullName>
    </submittedName>
</protein>
<dbReference type="EMBL" id="JAHFZB010000018">
    <property type="protein sequence ID" value="KAK6478954.1"/>
    <property type="molecule type" value="Genomic_DNA"/>
</dbReference>
<comment type="caution">
    <text evidence="3">The sequence shown here is derived from an EMBL/GenBank/DDBJ whole genome shotgun (WGS) entry which is preliminary data.</text>
</comment>
<dbReference type="InterPro" id="IPR042532">
    <property type="entry name" value="EXOC3/Sec6_C"/>
</dbReference>
<dbReference type="Pfam" id="PF06046">
    <property type="entry name" value="Sec6"/>
    <property type="match status" value="1"/>
</dbReference>
<reference evidence="3 4" key="1">
    <citation type="submission" date="2021-05" db="EMBL/GenBank/DDBJ databases">
        <authorList>
            <person name="Zahm M."/>
            <person name="Klopp C."/>
            <person name="Cabau C."/>
            <person name="Kuhl H."/>
            <person name="Suciu R."/>
            <person name="Ciorpac M."/>
            <person name="Holostenco D."/>
            <person name="Gessner J."/>
            <person name="Wuertz S."/>
            <person name="Hohne C."/>
            <person name="Stock M."/>
            <person name="Gislard M."/>
            <person name="Lluch J."/>
            <person name="Milhes M."/>
            <person name="Lampietro C."/>
            <person name="Lopez Roques C."/>
            <person name="Donnadieu C."/>
            <person name="Du K."/>
            <person name="Schartl M."/>
            <person name="Guiguen Y."/>
        </authorList>
    </citation>
    <scope>NUCLEOTIDE SEQUENCE [LARGE SCALE GENOMIC DNA]</scope>
    <source>
        <strain evidence="3">Hh-F2</strain>
        <tissue evidence="3">Blood</tissue>
    </source>
</reference>
<comment type="similarity">
    <text evidence="1">Belongs to the SEC6 family.</text>
</comment>
<organism evidence="3 4">
    <name type="scientific">Huso huso</name>
    <name type="common">Beluga</name>
    <name type="synonym">Acipenser huso</name>
    <dbReference type="NCBI Taxonomy" id="61971"/>
    <lineage>
        <taxon>Eukaryota</taxon>
        <taxon>Metazoa</taxon>
        <taxon>Chordata</taxon>
        <taxon>Craniata</taxon>
        <taxon>Vertebrata</taxon>
        <taxon>Euteleostomi</taxon>
        <taxon>Actinopterygii</taxon>
        <taxon>Chondrostei</taxon>
        <taxon>Acipenseriformes</taxon>
        <taxon>Acipenseridae</taxon>
        <taxon>Huso</taxon>
    </lineage>
</organism>
<name>A0ABR0Z2R8_HUSHU</name>
<dbReference type="InterPro" id="IPR010326">
    <property type="entry name" value="EXOC3/Sec6"/>
</dbReference>
<evidence type="ECO:0000313" key="3">
    <source>
        <dbReference type="EMBL" id="KAK6478954.1"/>
    </source>
</evidence>
<dbReference type="Gene3D" id="1.10.357.70">
    <property type="entry name" value="Exocyst complex component Sec6, C-terminal domain"/>
    <property type="match status" value="1"/>
</dbReference>
<sequence>MVRLVKDNALCCYRAGLYSSVVLLQLVTSLITICFFYRVGTMPGISTNQKRCCKKLMERIFCKSKDEIAPLLEQDKATQEDVKFHVATSTNGHKMLEVCRCMHDAKITVGVSHRHNDVWYQVQSIVENALNEEETTLTETVETAIGAIQWGENNCPSKMPSSLHQQFIQLVEKIVTANFPQFPSQETESIEAYLAVLQNSILKELMSTGNCSNPALMLETYAKCFDKCIFSQLHKALERNLQANDLFMLLCWVANTYKSEQLMGHPAIKDHSLKNLDSVLCSSWIEKARKILLNTIQIKAEGRLENILQNEFQSPISSPANGNDEEFIKLYVDTIQVLNSSITEAKRISDSLTSEVETICCQQLLIFIQKYQGHVKKQNCSKTKKICEEHQFRIVNNCCHLREYVEKITEDKTDDSYKIAIRSLEETESQATKLLLQGPVHKLKIGFKDYFKKEGKSIEETINDITELFRRALPMKKQMAYKIMVDKAYQQTCLEYFNALLNSVYNRLLKKWGNVEHRIYQDANILHRTFENLSPGVENHVGLICRVNDILKTKDPEALKLDAAVYFSNNPEISVQQLSALLKWRGDIPSSEIRSILDMCSKVVANKEVNQTVAVRTPLWLPFCCCAEED</sequence>
<evidence type="ECO:0000256" key="2">
    <source>
        <dbReference type="SAM" id="Phobius"/>
    </source>
</evidence>
<accession>A0ABR0Z2R8</accession>
<keyword evidence="4" id="KW-1185">Reference proteome</keyword>
<keyword evidence="2" id="KW-1133">Transmembrane helix</keyword>
<dbReference type="Proteomes" id="UP001369086">
    <property type="component" value="Unassembled WGS sequence"/>
</dbReference>
<gene>
    <name evidence="3" type="ORF">HHUSO_G19587</name>
</gene>
<dbReference type="PANTHER" id="PTHR21292:SF12">
    <property type="entry name" value="EXOCYST COMPLEX COMPONENT 3-LIKE PROTEIN"/>
    <property type="match status" value="1"/>
</dbReference>
<keyword evidence="2" id="KW-0472">Membrane</keyword>
<dbReference type="PANTHER" id="PTHR21292">
    <property type="entry name" value="EXOCYST COMPLEX COMPONENT SEC6-RELATED"/>
    <property type="match status" value="1"/>
</dbReference>